<evidence type="ECO:0000256" key="2">
    <source>
        <dbReference type="ARBA" id="ARBA00022801"/>
    </source>
</evidence>
<dbReference type="SUPFAM" id="SSF53098">
    <property type="entry name" value="Ribonuclease H-like"/>
    <property type="match status" value="1"/>
</dbReference>
<evidence type="ECO:0000313" key="5">
    <source>
        <dbReference type="EMBL" id="MBB5173674.1"/>
    </source>
</evidence>
<keyword evidence="3" id="KW-0269">Exonuclease</keyword>
<dbReference type="InterPro" id="IPR012337">
    <property type="entry name" value="RNaseH-like_sf"/>
</dbReference>
<dbReference type="EC" id="2.7.7.7" evidence="5"/>
<dbReference type="GO" id="GO:0005829">
    <property type="term" value="C:cytosol"/>
    <property type="evidence" value="ECO:0007669"/>
    <property type="project" value="TreeGrafter"/>
</dbReference>
<evidence type="ECO:0000256" key="1">
    <source>
        <dbReference type="ARBA" id="ARBA00022722"/>
    </source>
</evidence>
<dbReference type="EMBL" id="JACHHB010000007">
    <property type="protein sequence ID" value="MBB5173674.1"/>
    <property type="molecule type" value="Genomic_DNA"/>
</dbReference>
<name>A0A840QQM1_9BACI</name>
<keyword evidence="6" id="KW-1185">Reference proteome</keyword>
<dbReference type="Proteomes" id="UP000551878">
    <property type="component" value="Unassembled WGS sequence"/>
</dbReference>
<dbReference type="PANTHER" id="PTHR30231">
    <property type="entry name" value="DNA POLYMERASE III SUBUNIT EPSILON"/>
    <property type="match status" value="1"/>
</dbReference>
<dbReference type="InterPro" id="IPR036397">
    <property type="entry name" value="RNaseH_sf"/>
</dbReference>
<dbReference type="Gene3D" id="3.30.420.10">
    <property type="entry name" value="Ribonuclease H-like superfamily/Ribonuclease H"/>
    <property type="match status" value="1"/>
</dbReference>
<organism evidence="5 6">
    <name type="scientific">Texcoconibacillus texcoconensis</name>
    <dbReference type="NCBI Taxonomy" id="1095777"/>
    <lineage>
        <taxon>Bacteria</taxon>
        <taxon>Bacillati</taxon>
        <taxon>Bacillota</taxon>
        <taxon>Bacilli</taxon>
        <taxon>Bacillales</taxon>
        <taxon>Bacillaceae</taxon>
        <taxon>Texcoconibacillus</taxon>
    </lineage>
</organism>
<evidence type="ECO:0000256" key="3">
    <source>
        <dbReference type="ARBA" id="ARBA00022839"/>
    </source>
</evidence>
<keyword evidence="2" id="KW-0378">Hydrolase</keyword>
<dbReference type="GO" id="GO:0003887">
    <property type="term" value="F:DNA-directed DNA polymerase activity"/>
    <property type="evidence" value="ECO:0007669"/>
    <property type="project" value="UniProtKB-EC"/>
</dbReference>
<feature type="domain" description="Exonuclease" evidence="4">
    <location>
        <begin position="52"/>
        <end position="221"/>
    </location>
</feature>
<evidence type="ECO:0000259" key="4">
    <source>
        <dbReference type="SMART" id="SM00479"/>
    </source>
</evidence>
<sequence>MIHWVKQMSEKFSIPLVTSLNPNSFEHHSFMRQLQKDLKAQKPMNTPLQSLKITVIDFETSGFYPTGGDEILSIGAVKIRNGDVKYDETFYETIQTPELLTDDIASLTGLSAADLAEGKPLKTTLRAFYQFVGTDLLVAHHSGHEKAFLQQASHRVFGHSMRHRLLDTSFLYRAACHHTSKKTLEECCNYYRIPVEGRHHALSDAFLAARLWSASLRDVLDQGLLNLSDVYTYLSRSRIL</sequence>
<dbReference type="GO" id="GO:0008408">
    <property type="term" value="F:3'-5' exonuclease activity"/>
    <property type="evidence" value="ECO:0007669"/>
    <property type="project" value="TreeGrafter"/>
</dbReference>
<accession>A0A840QQM1</accession>
<proteinExistence type="predicted"/>
<dbReference type="GO" id="GO:0003676">
    <property type="term" value="F:nucleic acid binding"/>
    <property type="evidence" value="ECO:0007669"/>
    <property type="project" value="InterPro"/>
</dbReference>
<protein>
    <submittedName>
        <fullName evidence="5">DNA polymerase-3 subunit epsilon</fullName>
        <ecNumber evidence="5">2.7.7.7</ecNumber>
    </submittedName>
</protein>
<keyword evidence="5" id="KW-0808">Transferase</keyword>
<comment type="caution">
    <text evidence="5">The sequence shown here is derived from an EMBL/GenBank/DDBJ whole genome shotgun (WGS) entry which is preliminary data.</text>
</comment>
<dbReference type="InterPro" id="IPR013520">
    <property type="entry name" value="Ribonucl_H"/>
</dbReference>
<keyword evidence="1" id="KW-0540">Nuclease</keyword>
<dbReference type="SMART" id="SM00479">
    <property type="entry name" value="EXOIII"/>
    <property type="match status" value="1"/>
</dbReference>
<dbReference type="CDD" id="cd06127">
    <property type="entry name" value="DEDDh"/>
    <property type="match status" value="1"/>
</dbReference>
<reference evidence="5 6" key="1">
    <citation type="submission" date="2020-08" db="EMBL/GenBank/DDBJ databases">
        <title>Genomic Encyclopedia of Type Strains, Phase IV (KMG-IV): sequencing the most valuable type-strain genomes for metagenomic binning, comparative biology and taxonomic classification.</title>
        <authorList>
            <person name="Goeker M."/>
        </authorList>
    </citation>
    <scope>NUCLEOTIDE SEQUENCE [LARGE SCALE GENOMIC DNA]</scope>
    <source>
        <strain evidence="5 6">DSM 24696</strain>
    </source>
</reference>
<dbReference type="PANTHER" id="PTHR30231:SF4">
    <property type="entry name" value="PROTEIN NEN2"/>
    <property type="match status" value="1"/>
</dbReference>
<gene>
    <name evidence="5" type="ORF">HNQ41_001863</name>
</gene>
<dbReference type="AlphaFoldDB" id="A0A840QQM1"/>
<keyword evidence="5" id="KW-0548">Nucleotidyltransferase</keyword>
<evidence type="ECO:0000313" key="6">
    <source>
        <dbReference type="Proteomes" id="UP000551878"/>
    </source>
</evidence>
<dbReference type="Pfam" id="PF00929">
    <property type="entry name" value="RNase_T"/>
    <property type="match status" value="1"/>
</dbReference>
<dbReference type="RefSeq" id="WP_184664115.1">
    <property type="nucleotide sequence ID" value="NZ_JACHHB010000007.1"/>
</dbReference>